<dbReference type="PIRSF" id="PIRSF006060">
    <property type="entry name" value="AA_transporter"/>
    <property type="match status" value="1"/>
</dbReference>
<dbReference type="EMBL" id="JAGSOV010000024">
    <property type="protein sequence ID" value="MCO1655744.1"/>
    <property type="molecule type" value="Genomic_DNA"/>
</dbReference>
<feature type="transmembrane region" description="Helical" evidence="6">
    <location>
        <begin position="38"/>
        <end position="71"/>
    </location>
</feature>
<evidence type="ECO:0000256" key="1">
    <source>
        <dbReference type="ARBA" id="ARBA00004141"/>
    </source>
</evidence>
<feature type="transmembrane region" description="Helical" evidence="6">
    <location>
        <begin position="231"/>
        <end position="256"/>
    </location>
</feature>
<feature type="transmembrane region" description="Helical" evidence="6">
    <location>
        <begin position="439"/>
        <end position="457"/>
    </location>
</feature>
<name>A0ABT0ZYR0_9PSEU</name>
<proteinExistence type="predicted"/>
<reference evidence="7" key="1">
    <citation type="submission" date="2021-04" db="EMBL/GenBank/DDBJ databases">
        <title>Pseudonocardia sp. nov., isolated from sandy soil of mangrove forest.</title>
        <authorList>
            <person name="Zan Z."/>
            <person name="Huang R."/>
            <person name="Liu W."/>
        </authorList>
    </citation>
    <scope>NUCLEOTIDE SEQUENCE</scope>
    <source>
        <strain evidence="7">S2-4</strain>
    </source>
</reference>
<dbReference type="PANTHER" id="PTHR45649">
    <property type="entry name" value="AMINO-ACID PERMEASE BAT1"/>
    <property type="match status" value="1"/>
</dbReference>
<keyword evidence="2" id="KW-0813">Transport</keyword>
<gene>
    <name evidence="7" type="ORF">KDL28_11845</name>
</gene>
<dbReference type="Gene3D" id="1.20.1740.10">
    <property type="entry name" value="Amino acid/polyamine transporter I"/>
    <property type="match status" value="1"/>
</dbReference>
<dbReference type="PANTHER" id="PTHR45649:SF26">
    <property type="entry name" value="OS04G0435100 PROTEIN"/>
    <property type="match status" value="1"/>
</dbReference>
<feature type="transmembrane region" description="Helical" evidence="6">
    <location>
        <begin position="125"/>
        <end position="147"/>
    </location>
</feature>
<feature type="transmembrane region" description="Helical" evidence="6">
    <location>
        <begin position="332"/>
        <end position="353"/>
    </location>
</feature>
<feature type="transmembrane region" description="Helical" evidence="6">
    <location>
        <begin position="7"/>
        <end position="26"/>
    </location>
</feature>
<protein>
    <submittedName>
        <fullName evidence="7">Amino acid permease</fullName>
    </submittedName>
</protein>
<comment type="subcellular location">
    <subcellularLocation>
        <location evidence="1">Membrane</location>
        <topology evidence="1">Multi-pass membrane protein</topology>
    </subcellularLocation>
</comment>
<feature type="transmembrane region" description="Helical" evidence="6">
    <location>
        <begin position="285"/>
        <end position="305"/>
    </location>
</feature>
<evidence type="ECO:0000313" key="8">
    <source>
        <dbReference type="Proteomes" id="UP001165283"/>
    </source>
</evidence>
<keyword evidence="4 6" id="KW-1133">Transmembrane helix</keyword>
<keyword evidence="5 6" id="KW-0472">Membrane</keyword>
<dbReference type="Pfam" id="PF13520">
    <property type="entry name" value="AA_permease_2"/>
    <property type="match status" value="1"/>
</dbReference>
<keyword evidence="8" id="KW-1185">Reference proteome</keyword>
<comment type="caution">
    <text evidence="7">The sequence shown here is derived from an EMBL/GenBank/DDBJ whole genome shotgun (WGS) entry which is preliminary data.</text>
</comment>
<feature type="transmembrane region" description="Helical" evidence="6">
    <location>
        <begin position="401"/>
        <end position="419"/>
    </location>
</feature>
<keyword evidence="3 6" id="KW-0812">Transmembrane</keyword>
<evidence type="ECO:0000313" key="7">
    <source>
        <dbReference type="EMBL" id="MCO1655744.1"/>
    </source>
</evidence>
<accession>A0ABT0ZYR0</accession>
<organism evidence="7 8">
    <name type="scientific">Pseudonocardia humida</name>
    <dbReference type="NCBI Taxonomy" id="2800819"/>
    <lineage>
        <taxon>Bacteria</taxon>
        <taxon>Bacillati</taxon>
        <taxon>Actinomycetota</taxon>
        <taxon>Actinomycetes</taxon>
        <taxon>Pseudonocardiales</taxon>
        <taxon>Pseudonocardiaceae</taxon>
        <taxon>Pseudonocardia</taxon>
    </lineage>
</organism>
<evidence type="ECO:0000256" key="2">
    <source>
        <dbReference type="ARBA" id="ARBA00022448"/>
    </source>
</evidence>
<evidence type="ECO:0000256" key="6">
    <source>
        <dbReference type="SAM" id="Phobius"/>
    </source>
</evidence>
<sequence length="485" mass="51854">MGGFSNFAISFTIISILAGCLTSYYIAFNNGGPVAVTWGWLLVGAFSVLIAMAMGEIASAMPTAGALYFWASKLGGPAWGWFTGWFNLVGQIAVTAAIDYGAAIFTTALLNLWFPGLGTETLTIFIVYTAIIALHLGLNLLSVGVLARLTAVSAWWHMVGVGLIVVVLAVVPRHQSAAFVFTETINNSGFSDTAFWFVFGIGLLMAQYTITGYDASAHMSEETRQASRAAAWGMVMAVVVSVVFGFVLLVAVTFAIPDVQGTLDAGADAVVYIWTEALGEGWAEFMLIIAVVAQLFCGTASVTSASRMMFAFSRDGAVPGHRLWRQVARNRAPVNAVIAICVLAWALMIPTLVNGAVGYLVGTSIAVIGLNIAFAMPIILRIKAGDRFERGAWSLGNHYKWISPIAVGWIALVCVLFLLPVSPNGIPGAEEFDWEVVNYAPLTVFGAFVLFGGWYVLSAKRWFKGPVREATSEQGLAAIEAQLRA</sequence>
<evidence type="ECO:0000256" key="4">
    <source>
        <dbReference type="ARBA" id="ARBA00022989"/>
    </source>
</evidence>
<feature type="transmembrane region" description="Helical" evidence="6">
    <location>
        <begin position="193"/>
        <end position="210"/>
    </location>
</feature>
<evidence type="ECO:0000256" key="3">
    <source>
        <dbReference type="ARBA" id="ARBA00022692"/>
    </source>
</evidence>
<feature type="transmembrane region" description="Helical" evidence="6">
    <location>
        <begin position="92"/>
        <end position="113"/>
    </location>
</feature>
<evidence type="ECO:0000256" key="5">
    <source>
        <dbReference type="ARBA" id="ARBA00023136"/>
    </source>
</evidence>
<feature type="transmembrane region" description="Helical" evidence="6">
    <location>
        <begin position="154"/>
        <end position="173"/>
    </location>
</feature>
<feature type="transmembrane region" description="Helical" evidence="6">
    <location>
        <begin position="359"/>
        <end position="380"/>
    </location>
</feature>
<dbReference type="InterPro" id="IPR002293">
    <property type="entry name" value="AA/rel_permease1"/>
</dbReference>
<dbReference type="Proteomes" id="UP001165283">
    <property type="component" value="Unassembled WGS sequence"/>
</dbReference>